<gene>
    <name evidence="2" type="ORF">EVAR_36995_1</name>
</gene>
<reference evidence="2 3" key="1">
    <citation type="journal article" date="2019" name="Commun. Biol.">
        <title>The bagworm genome reveals a unique fibroin gene that provides high tensile strength.</title>
        <authorList>
            <person name="Kono N."/>
            <person name="Nakamura H."/>
            <person name="Ohtoshi R."/>
            <person name="Tomita M."/>
            <person name="Numata K."/>
            <person name="Arakawa K."/>
        </authorList>
    </citation>
    <scope>NUCLEOTIDE SEQUENCE [LARGE SCALE GENOMIC DNA]</scope>
</reference>
<sequence length="377" mass="43607">MANEKGSLQDKIQKFLMTYRITPNNATGLSPAEMMFKRLYRTRIDLVKREDTERESKNENLEINKEFKTGDRVQIRMYDNNKWKFGDIINRCGKLHYEIEVDGKIHHRHVDQIIKTYCMSDNQYPPDTYQFNPMQPRETVQVTAERKESTPIQRVPEETIHIIPSPGPINKPASPAREQKELQQEQEPTLPTVVPTEPTNTNMYLPSPIAVRRPQRIRKEEREFRVVLRGVPKELPIEEEKEDLIIQNLPFQAVRRITNRARKPLDLVLVTANTTSIENASVDTRPKIISELAVSSARVTTALQRARPTKTDPHAFFIAPRRAPARVITDNISYAKVTAGYRKDPPTNSAPITSSSEDIKTLVDEFCHRHRRNRVTR</sequence>
<proteinExistence type="predicted"/>
<feature type="compositionally biased region" description="Low complexity" evidence="1">
    <location>
        <begin position="187"/>
        <end position="202"/>
    </location>
</feature>
<dbReference type="EMBL" id="BGZK01000700">
    <property type="protein sequence ID" value="GBP56741.1"/>
    <property type="molecule type" value="Genomic_DNA"/>
</dbReference>
<keyword evidence="3" id="KW-1185">Reference proteome</keyword>
<dbReference type="PANTHER" id="PTHR37984:SF5">
    <property type="entry name" value="PROTEIN NYNRIN-LIKE"/>
    <property type="match status" value="1"/>
</dbReference>
<dbReference type="OrthoDB" id="5978043at2759"/>
<dbReference type="PANTHER" id="PTHR37984">
    <property type="entry name" value="PROTEIN CBG26694"/>
    <property type="match status" value="1"/>
</dbReference>
<accession>A0A4C1WZE0</accession>
<dbReference type="Proteomes" id="UP000299102">
    <property type="component" value="Unassembled WGS sequence"/>
</dbReference>
<name>A0A4C1WZE0_EUMVA</name>
<comment type="caution">
    <text evidence="2">The sequence shown here is derived from an EMBL/GenBank/DDBJ whole genome shotgun (WGS) entry which is preliminary data.</text>
</comment>
<dbReference type="AlphaFoldDB" id="A0A4C1WZE0"/>
<dbReference type="InterPro" id="IPR050951">
    <property type="entry name" value="Retrovirus_Pol_polyprotein"/>
</dbReference>
<evidence type="ECO:0000313" key="3">
    <source>
        <dbReference type="Proteomes" id="UP000299102"/>
    </source>
</evidence>
<protein>
    <submittedName>
        <fullName evidence="2">Uncharacterized protein K02A2.6</fullName>
    </submittedName>
</protein>
<evidence type="ECO:0000256" key="1">
    <source>
        <dbReference type="SAM" id="MobiDB-lite"/>
    </source>
</evidence>
<feature type="region of interest" description="Disordered" evidence="1">
    <location>
        <begin position="162"/>
        <end position="205"/>
    </location>
</feature>
<evidence type="ECO:0000313" key="2">
    <source>
        <dbReference type="EMBL" id="GBP56741.1"/>
    </source>
</evidence>
<organism evidence="2 3">
    <name type="scientific">Eumeta variegata</name>
    <name type="common">Bagworm moth</name>
    <name type="synonym">Eumeta japonica</name>
    <dbReference type="NCBI Taxonomy" id="151549"/>
    <lineage>
        <taxon>Eukaryota</taxon>
        <taxon>Metazoa</taxon>
        <taxon>Ecdysozoa</taxon>
        <taxon>Arthropoda</taxon>
        <taxon>Hexapoda</taxon>
        <taxon>Insecta</taxon>
        <taxon>Pterygota</taxon>
        <taxon>Neoptera</taxon>
        <taxon>Endopterygota</taxon>
        <taxon>Lepidoptera</taxon>
        <taxon>Glossata</taxon>
        <taxon>Ditrysia</taxon>
        <taxon>Tineoidea</taxon>
        <taxon>Psychidae</taxon>
        <taxon>Oiketicinae</taxon>
        <taxon>Eumeta</taxon>
    </lineage>
</organism>